<evidence type="ECO:0000256" key="1">
    <source>
        <dbReference type="SAM" id="Coils"/>
    </source>
</evidence>
<proteinExistence type="predicted"/>
<protein>
    <submittedName>
        <fullName evidence="3">Ribosomal protein L29</fullName>
    </submittedName>
</protein>
<feature type="coiled-coil region" evidence="1">
    <location>
        <begin position="130"/>
        <end position="157"/>
    </location>
</feature>
<evidence type="ECO:0000313" key="4">
    <source>
        <dbReference type="Proteomes" id="UP000535182"/>
    </source>
</evidence>
<dbReference type="RefSeq" id="WP_183981576.1">
    <property type="nucleotide sequence ID" value="NZ_JACHEB010000018.1"/>
</dbReference>
<feature type="region of interest" description="Disordered" evidence="2">
    <location>
        <begin position="170"/>
        <end position="189"/>
    </location>
</feature>
<keyword evidence="1" id="KW-0175">Coiled coil</keyword>
<organism evidence="3 4">
    <name type="scientific">Tunturiibacter gelidiferens</name>
    <dbReference type="NCBI Taxonomy" id="3069689"/>
    <lineage>
        <taxon>Bacteria</taxon>
        <taxon>Pseudomonadati</taxon>
        <taxon>Acidobacteriota</taxon>
        <taxon>Terriglobia</taxon>
        <taxon>Terriglobales</taxon>
        <taxon>Acidobacteriaceae</taxon>
        <taxon>Tunturiibacter</taxon>
    </lineage>
</organism>
<keyword evidence="3" id="KW-0689">Ribosomal protein</keyword>
<dbReference type="EMBL" id="JACHEB010000018">
    <property type="protein sequence ID" value="MBB5331796.1"/>
    <property type="molecule type" value="Genomic_DNA"/>
</dbReference>
<keyword evidence="4" id="KW-1185">Reference proteome</keyword>
<dbReference type="AlphaFoldDB" id="A0A9X0QJY1"/>
<name>A0A9X0QJY1_9BACT</name>
<dbReference type="Proteomes" id="UP000535182">
    <property type="component" value="Unassembled WGS sequence"/>
</dbReference>
<evidence type="ECO:0000256" key="2">
    <source>
        <dbReference type="SAM" id="MobiDB-lite"/>
    </source>
</evidence>
<gene>
    <name evidence="3" type="ORF">HDF14_005445</name>
</gene>
<accession>A0A9X0QJY1</accession>
<dbReference type="GO" id="GO:0005840">
    <property type="term" value="C:ribosome"/>
    <property type="evidence" value="ECO:0007669"/>
    <property type="project" value="UniProtKB-KW"/>
</dbReference>
<keyword evidence="3" id="KW-0687">Ribonucleoprotein</keyword>
<sequence length="189" mass="21710">MPSIYLKESGFTYFQVPDRLIELRPQLTVFSFDLLLLLHCLMQHNRKRPGCVLLADDQIANHPSWGDRKISSKEVSRSRTELKKRSLLHYRSEGRSWMYFCTDPRTGRVIDQVEAARQAKELNAPKDAELAKVRAEADEAKAELAILKAQIIAKNQTISPSVVKHTRKHGFDPYEFEDTGQVDEDNITQ</sequence>
<evidence type="ECO:0000313" key="3">
    <source>
        <dbReference type="EMBL" id="MBB5331796.1"/>
    </source>
</evidence>
<feature type="compositionally biased region" description="Acidic residues" evidence="2">
    <location>
        <begin position="174"/>
        <end position="189"/>
    </location>
</feature>
<reference evidence="3 4" key="1">
    <citation type="submission" date="2020-08" db="EMBL/GenBank/DDBJ databases">
        <title>Genomic Encyclopedia of Type Strains, Phase IV (KMG-V): Genome sequencing to study the core and pangenomes of soil and plant-associated prokaryotes.</title>
        <authorList>
            <person name="Whitman W."/>
        </authorList>
    </citation>
    <scope>NUCLEOTIDE SEQUENCE [LARGE SCALE GENOMIC DNA]</scope>
    <source>
        <strain evidence="3 4">X5P2</strain>
    </source>
</reference>
<comment type="caution">
    <text evidence="3">The sequence shown here is derived from an EMBL/GenBank/DDBJ whole genome shotgun (WGS) entry which is preliminary data.</text>
</comment>